<dbReference type="AlphaFoldDB" id="G0S8C3"/>
<dbReference type="PANTHER" id="PTHR42683">
    <property type="entry name" value="ALDEHYDE REDUCTASE"/>
    <property type="match status" value="1"/>
</dbReference>
<evidence type="ECO:0000256" key="8">
    <source>
        <dbReference type="ARBA" id="ARBA00023002"/>
    </source>
</evidence>
<dbReference type="SUPFAM" id="SSF50129">
    <property type="entry name" value="GroES-like"/>
    <property type="match status" value="1"/>
</dbReference>
<dbReference type="HOGENOM" id="CLU_026673_20_2_1"/>
<dbReference type="InterPro" id="IPR056121">
    <property type="entry name" value="DUF7704"/>
</dbReference>
<evidence type="ECO:0000256" key="1">
    <source>
        <dbReference type="ARBA" id="ARBA00001947"/>
    </source>
</evidence>
<comment type="cofactor">
    <cofactor evidence="1 11">
        <name>Zn(2+)</name>
        <dbReference type="ChEBI" id="CHEBI:29105"/>
    </cofactor>
</comment>
<dbReference type="PROSITE" id="PS00059">
    <property type="entry name" value="ADH_ZINC"/>
    <property type="match status" value="1"/>
</dbReference>
<dbReference type="Pfam" id="PF24803">
    <property type="entry name" value="DUF7704"/>
    <property type="match status" value="1"/>
</dbReference>
<keyword evidence="7" id="KW-0521">NADP</keyword>
<evidence type="ECO:0000256" key="5">
    <source>
        <dbReference type="ARBA" id="ARBA00022723"/>
    </source>
</evidence>
<evidence type="ECO:0000256" key="11">
    <source>
        <dbReference type="RuleBase" id="RU361277"/>
    </source>
</evidence>
<dbReference type="RefSeq" id="XP_006692594.1">
    <property type="nucleotide sequence ID" value="XM_006692531.1"/>
</dbReference>
<keyword evidence="12" id="KW-0812">Transmembrane</keyword>
<dbReference type="Gene3D" id="3.90.180.10">
    <property type="entry name" value="Medium-chain alcohol dehydrogenases, catalytic domain"/>
    <property type="match status" value="1"/>
</dbReference>
<dbReference type="SUPFAM" id="SSF51735">
    <property type="entry name" value="NAD(P)-binding Rossmann-fold domains"/>
    <property type="match status" value="1"/>
</dbReference>
<evidence type="ECO:0000256" key="9">
    <source>
        <dbReference type="ARBA" id="ARBA00024074"/>
    </source>
</evidence>
<dbReference type="InterPro" id="IPR011032">
    <property type="entry name" value="GroES-like_sf"/>
</dbReference>
<evidence type="ECO:0000256" key="10">
    <source>
        <dbReference type="ARBA" id="ARBA00050997"/>
    </source>
</evidence>
<keyword evidence="6 11" id="KW-0862">Zinc</keyword>
<sequence>MITKRPITPTVSISGFPLPLPYRLFFLLVEPLATLAGAYYAHFDQQTYLTLSHAPSAPFTIPLGMSITMSQLGNMYFAFAMIEALVLRSTSDLRVWKTLLFCLLVADVGHLLSIRALGTQIYWNVAVWNAIDWGNVLFVYVGRAAVEMPYPETFTGFQVHGPDTWLEFHKNEFTPKPFGDYDVDIKIECCGVCASDIHTISGGWGKQHYPLAVGHEIVGTAIRVGPKVTLVKVGQRVGVGAQSWSCLDCRQCKNDNETYCRKQLDTYGAVWPDTGIVSQGGYSSHVRTHEHWVFPIPDALPSTIAAPMLCAGLTAYSPLVRNGASPGKKVGIVGLGGIGHLAVLFSKALGAKTWVISRSHAKESDAFALGADGYLATSDPNWNEPHVMTFDLIINTANSFEGFDLDAYLSLLDVHAKWVNVGLPEGDVRVKSQTFLKNGCFFGTSHLGSRREMLEMLGLAAEKGIRTWVEEVKIGEEGLRKALGRLHRGDVRYRFVLTGYQEVFGRE</sequence>
<accession>G0S8C3</accession>
<dbReference type="GO" id="GO:0008270">
    <property type="term" value="F:zinc ion binding"/>
    <property type="evidence" value="ECO:0007669"/>
    <property type="project" value="InterPro"/>
</dbReference>
<name>G0S8C3_CHATD</name>
<dbReference type="InterPro" id="IPR047109">
    <property type="entry name" value="CAD-like"/>
</dbReference>
<dbReference type="Gene3D" id="3.40.50.720">
    <property type="entry name" value="NAD(P)-binding Rossmann-like Domain"/>
    <property type="match status" value="1"/>
</dbReference>
<feature type="domain" description="Enoyl reductase (ER)" evidence="13">
    <location>
        <begin position="161"/>
        <end position="497"/>
    </location>
</feature>
<dbReference type="Pfam" id="PF08240">
    <property type="entry name" value="ADH_N"/>
    <property type="match status" value="1"/>
</dbReference>
<gene>
    <name evidence="14" type="ORF">CTHT_0021230</name>
</gene>
<dbReference type="InterPro" id="IPR036291">
    <property type="entry name" value="NAD(P)-bd_dom_sf"/>
</dbReference>
<evidence type="ECO:0000256" key="3">
    <source>
        <dbReference type="ARBA" id="ARBA00011738"/>
    </source>
</evidence>
<dbReference type="GO" id="GO:0008106">
    <property type="term" value="F:alcohol dehydrogenase (NADP+) activity"/>
    <property type="evidence" value="ECO:0007669"/>
    <property type="project" value="UniProtKB-EC"/>
</dbReference>
<reference evidence="14 15" key="1">
    <citation type="journal article" date="2011" name="Cell">
        <title>Insight into structure and assembly of the nuclear pore complex by utilizing the genome of a eukaryotic thermophile.</title>
        <authorList>
            <person name="Amlacher S."/>
            <person name="Sarges P."/>
            <person name="Flemming D."/>
            <person name="van Noort V."/>
            <person name="Kunze R."/>
            <person name="Devos D.P."/>
            <person name="Arumugam M."/>
            <person name="Bork P."/>
            <person name="Hurt E."/>
        </authorList>
    </citation>
    <scope>NUCLEOTIDE SEQUENCE [LARGE SCALE GENOMIC DNA]</scope>
    <source>
        <strain evidence="15">DSM 1495 / CBS 144.50 / IMI 039719</strain>
    </source>
</reference>
<feature type="transmembrane region" description="Helical" evidence="12">
    <location>
        <begin position="20"/>
        <end position="41"/>
    </location>
</feature>
<feature type="transmembrane region" description="Helical" evidence="12">
    <location>
        <begin position="98"/>
        <end position="115"/>
    </location>
</feature>
<keyword evidence="15" id="KW-1185">Reference proteome</keyword>
<proteinExistence type="inferred from homology"/>
<evidence type="ECO:0000259" key="13">
    <source>
        <dbReference type="SMART" id="SM00829"/>
    </source>
</evidence>
<keyword evidence="5 11" id="KW-0479">Metal-binding</keyword>
<dbReference type="CDD" id="cd05283">
    <property type="entry name" value="CAD1"/>
    <property type="match status" value="1"/>
</dbReference>
<protein>
    <recommendedName>
        <fullName evidence="9">alcohol dehydrogenase (NADP(+))</fullName>
        <ecNumber evidence="9">1.1.1.2</ecNumber>
    </recommendedName>
</protein>
<dbReference type="InterPro" id="IPR013154">
    <property type="entry name" value="ADH-like_N"/>
</dbReference>
<feature type="transmembrane region" description="Helical" evidence="12">
    <location>
        <begin position="61"/>
        <end position="86"/>
    </location>
</feature>
<evidence type="ECO:0000256" key="2">
    <source>
        <dbReference type="ARBA" id="ARBA00008072"/>
    </source>
</evidence>
<dbReference type="STRING" id="759272.G0S8C3"/>
<evidence type="ECO:0000313" key="15">
    <source>
        <dbReference type="Proteomes" id="UP000008066"/>
    </source>
</evidence>
<evidence type="ECO:0000256" key="7">
    <source>
        <dbReference type="ARBA" id="ARBA00022857"/>
    </source>
</evidence>
<keyword evidence="12" id="KW-0472">Membrane</keyword>
<dbReference type="FunFam" id="3.40.50.720:FF:000158">
    <property type="entry name" value="Zinc-binding alcohol dehydrogenase"/>
    <property type="match status" value="1"/>
</dbReference>
<dbReference type="OrthoDB" id="1879366at2759"/>
<dbReference type="KEGG" id="cthr:CTHT_0021230"/>
<keyword evidence="8" id="KW-0560">Oxidoreductase</keyword>
<dbReference type="SMART" id="SM00829">
    <property type="entry name" value="PKS_ER"/>
    <property type="match status" value="1"/>
</dbReference>
<dbReference type="Proteomes" id="UP000008066">
    <property type="component" value="Unassembled WGS sequence"/>
</dbReference>
<dbReference type="EC" id="1.1.1.2" evidence="9"/>
<evidence type="ECO:0000256" key="6">
    <source>
        <dbReference type="ARBA" id="ARBA00022833"/>
    </source>
</evidence>
<dbReference type="GeneID" id="18256161"/>
<comment type="similarity">
    <text evidence="2 11">Belongs to the zinc-containing alcohol dehydrogenase family.</text>
</comment>
<comment type="catalytic activity">
    <reaction evidence="10">
        <text>a primary alcohol + NADP(+) = an aldehyde + NADPH + H(+)</text>
        <dbReference type="Rhea" id="RHEA:15937"/>
        <dbReference type="ChEBI" id="CHEBI:15378"/>
        <dbReference type="ChEBI" id="CHEBI:15734"/>
        <dbReference type="ChEBI" id="CHEBI:17478"/>
        <dbReference type="ChEBI" id="CHEBI:57783"/>
        <dbReference type="ChEBI" id="CHEBI:58349"/>
        <dbReference type="EC" id="1.1.1.2"/>
    </reaction>
    <physiologicalReaction direction="left-to-right" evidence="10">
        <dbReference type="Rhea" id="RHEA:15938"/>
    </physiologicalReaction>
    <physiologicalReaction direction="right-to-left" evidence="10">
        <dbReference type="Rhea" id="RHEA:15939"/>
    </physiologicalReaction>
</comment>
<keyword evidence="4" id="KW-0597">Phosphoprotein</keyword>
<evidence type="ECO:0000313" key="14">
    <source>
        <dbReference type="EMBL" id="EGS20298.1"/>
    </source>
</evidence>
<evidence type="ECO:0000256" key="4">
    <source>
        <dbReference type="ARBA" id="ARBA00022553"/>
    </source>
</evidence>
<dbReference type="Pfam" id="PF00107">
    <property type="entry name" value="ADH_zinc_N"/>
    <property type="match status" value="1"/>
</dbReference>
<dbReference type="InterPro" id="IPR020843">
    <property type="entry name" value="ER"/>
</dbReference>
<dbReference type="InterPro" id="IPR013149">
    <property type="entry name" value="ADH-like_C"/>
</dbReference>
<comment type="subunit">
    <text evidence="3">Homodimer.</text>
</comment>
<organism evidence="15">
    <name type="scientific">Chaetomium thermophilum (strain DSM 1495 / CBS 144.50 / IMI 039719)</name>
    <name type="common">Thermochaetoides thermophila</name>
    <dbReference type="NCBI Taxonomy" id="759272"/>
    <lineage>
        <taxon>Eukaryota</taxon>
        <taxon>Fungi</taxon>
        <taxon>Dikarya</taxon>
        <taxon>Ascomycota</taxon>
        <taxon>Pezizomycotina</taxon>
        <taxon>Sordariomycetes</taxon>
        <taxon>Sordariomycetidae</taxon>
        <taxon>Sordariales</taxon>
        <taxon>Chaetomiaceae</taxon>
        <taxon>Thermochaetoides</taxon>
    </lineage>
</organism>
<dbReference type="GO" id="GO:0006066">
    <property type="term" value="P:alcohol metabolic process"/>
    <property type="evidence" value="ECO:0007669"/>
    <property type="project" value="UniProtKB-ARBA"/>
</dbReference>
<dbReference type="OMA" id="GWGEQKF"/>
<dbReference type="InterPro" id="IPR002328">
    <property type="entry name" value="ADH_Zn_CS"/>
</dbReference>
<evidence type="ECO:0000256" key="12">
    <source>
        <dbReference type="SAM" id="Phobius"/>
    </source>
</evidence>
<dbReference type="EMBL" id="GL988041">
    <property type="protein sequence ID" value="EGS20298.1"/>
    <property type="molecule type" value="Genomic_DNA"/>
</dbReference>
<dbReference type="eggNOG" id="KOG0023">
    <property type="taxonomic scope" value="Eukaryota"/>
</dbReference>
<keyword evidence="12" id="KW-1133">Transmembrane helix</keyword>